<name>A0A544TT92_9BACI</name>
<proteinExistence type="predicted"/>
<keyword evidence="2" id="KW-1185">Reference proteome</keyword>
<evidence type="ECO:0000313" key="2">
    <source>
        <dbReference type="Proteomes" id="UP000316626"/>
    </source>
</evidence>
<sequence>MIVNNGANLSKEYFISYLRLVMKARSYSLESAKIFMQKSFFKESKEIYGIESYNNFIRAIEDLKT</sequence>
<dbReference type="EMBL" id="VDGI01000004">
    <property type="protein sequence ID" value="TQR20659.1"/>
    <property type="molecule type" value="Genomic_DNA"/>
</dbReference>
<dbReference type="OrthoDB" id="2737810at2"/>
<accession>A0A544TT92</accession>
<protein>
    <submittedName>
        <fullName evidence="1">Uncharacterized protein</fullName>
    </submittedName>
</protein>
<comment type="caution">
    <text evidence="1">The sequence shown here is derived from an EMBL/GenBank/DDBJ whole genome shotgun (WGS) entry which is preliminary data.</text>
</comment>
<dbReference type="AlphaFoldDB" id="A0A544TT92"/>
<gene>
    <name evidence="1" type="ORF">FG384_06070</name>
</gene>
<evidence type="ECO:0000313" key="1">
    <source>
        <dbReference type="EMBL" id="TQR20659.1"/>
    </source>
</evidence>
<reference evidence="1 2" key="1">
    <citation type="submission" date="2019-06" db="EMBL/GenBank/DDBJ databases">
        <title>Psychrobacillus vulpis sp. nov., a new species isolated from feces of a red fox that inhabits in The Tablas de Daimiel Natural Park, Albacete, Spain.</title>
        <authorList>
            <person name="Rodriguez M."/>
            <person name="Reina J.C."/>
            <person name="Bejar V."/>
            <person name="Llamas I."/>
        </authorList>
    </citation>
    <scope>NUCLEOTIDE SEQUENCE [LARGE SCALE GENOMIC DNA]</scope>
    <source>
        <strain evidence="1 2">Z8</strain>
    </source>
</reference>
<organism evidence="1 2">
    <name type="scientific">Psychrobacillus vulpis</name>
    <dbReference type="NCBI Taxonomy" id="2325572"/>
    <lineage>
        <taxon>Bacteria</taxon>
        <taxon>Bacillati</taxon>
        <taxon>Bacillota</taxon>
        <taxon>Bacilli</taxon>
        <taxon>Bacillales</taxon>
        <taxon>Bacillaceae</taxon>
        <taxon>Psychrobacillus</taxon>
    </lineage>
</organism>
<dbReference type="Proteomes" id="UP000316626">
    <property type="component" value="Unassembled WGS sequence"/>
</dbReference>
<dbReference type="RefSeq" id="WP_142641698.1">
    <property type="nucleotide sequence ID" value="NZ_VDGI01000004.1"/>
</dbReference>